<keyword evidence="3" id="KW-1185">Reference proteome</keyword>
<dbReference type="RefSeq" id="WP_315735828.1">
    <property type="nucleotide sequence ID" value="NZ_JAVYII010000011.1"/>
</dbReference>
<dbReference type="EMBL" id="JAVYII010000011">
    <property type="protein sequence ID" value="MDT9595263.1"/>
    <property type="molecule type" value="Genomic_DNA"/>
</dbReference>
<sequence length="411" mass="43458">MSRPSRRRVALYSHDTQGLGHVRRNIEIAAALRAADPATDVLLLTGTPAAAALPLPPGTEVVVLPGIAKSAAGAYSAASLDLALDELLALRGAMIAGALGAFRPDLFVVDKVARGLGGELDGALRRLRGARGHGGLPTRVVLGLRDVLDTPEVARAEWDREATSTAVREWYDEVWVYGDPRVHDLVAAMDLPADVAAKVRHTGYLAHGRGRHVTPPAPLAAAPAPVPAPDADPYVLCLVGGGQDGHRLAETVARAALPTGHRAVVVTGPCMPLEQQERLHALAATRDDLEVRTFVRDPRPLVDGAAAVVTMGGYNTVCELLAAGRPTLVVPRVTPRREQLLRLQCLAPYTSLDHLEPDAATPERVGAWLAGAAGRGRLHHEVDLDGLAHLPVLAASLLTPHHDEELHRATA</sequence>
<proteinExistence type="predicted"/>
<feature type="domain" description="Glycosyl transferase family 28 C-terminal" evidence="1">
    <location>
        <begin position="236"/>
        <end position="333"/>
    </location>
</feature>
<name>A0ABU3Q178_9ACTN</name>
<accession>A0ABU3Q178</accession>
<evidence type="ECO:0000313" key="2">
    <source>
        <dbReference type="EMBL" id="MDT9595263.1"/>
    </source>
</evidence>
<organism evidence="2 3">
    <name type="scientific">Nocardioides imazamoxiresistens</name>
    <dbReference type="NCBI Taxonomy" id="3231893"/>
    <lineage>
        <taxon>Bacteria</taxon>
        <taxon>Bacillati</taxon>
        <taxon>Actinomycetota</taxon>
        <taxon>Actinomycetes</taxon>
        <taxon>Propionibacteriales</taxon>
        <taxon>Nocardioidaceae</taxon>
        <taxon>Nocardioides</taxon>
    </lineage>
</organism>
<protein>
    <submittedName>
        <fullName evidence="2">Glycosyltransferase</fullName>
    </submittedName>
</protein>
<dbReference type="Pfam" id="PF04101">
    <property type="entry name" value="Glyco_tran_28_C"/>
    <property type="match status" value="1"/>
</dbReference>
<dbReference type="PANTHER" id="PTHR21015:SF28">
    <property type="entry name" value="SLL1722 PROTEIN"/>
    <property type="match status" value="1"/>
</dbReference>
<reference evidence="2 3" key="1">
    <citation type="submission" date="2023-08" db="EMBL/GenBank/DDBJ databases">
        <title>Nocardioides seae sp. nov., a bacterium isolated from a soil.</title>
        <authorList>
            <person name="Wang X."/>
        </authorList>
    </citation>
    <scope>NUCLEOTIDE SEQUENCE [LARGE SCALE GENOMIC DNA]</scope>
    <source>
        <strain evidence="2 3">YZH12</strain>
    </source>
</reference>
<dbReference type="InterPro" id="IPR007235">
    <property type="entry name" value="Glyco_trans_28_C"/>
</dbReference>
<evidence type="ECO:0000313" key="3">
    <source>
        <dbReference type="Proteomes" id="UP001268542"/>
    </source>
</evidence>
<comment type="caution">
    <text evidence="2">The sequence shown here is derived from an EMBL/GenBank/DDBJ whole genome shotgun (WGS) entry which is preliminary data.</text>
</comment>
<dbReference type="PANTHER" id="PTHR21015">
    <property type="entry name" value="UDP-N-ACETYLGLUCOSAMINE--N-ACETYLMURAMYL-(PENTAPEPTIDE) PYROPHOSPHORYL-UNDECAPRENOL N-ACETYLGLUCOSAMINE TRANSFERASE 1"/>
    <property type="match status" value="1"/>
</dbReference>
<gene>
    <name evidence="2" type="ORF">RDV89_19405</name>
</gene>
<evidence type="ECO:0000259" key="1">
    <source>
        <dbReference type="Pfam" id="PF04101"/>
    </source>
</evidence>
<dbReference type="Gene3D" id="3.40.50.2000">
    <property type="entry name" value="Glycogen Phosphorylase B"/>
    <property type="match status" value="1"/>
</dbReference>
<dbReference type="Proteomes" id="UP001268542">
    <property type="component" value="Unassembled WGS sequence"/>
</dbReference>
<dbReference type="SUPFAM" id="SSF53756">
    <property type="entry name" value="UDP-Glycosyltransferase/glycogen phosphorylase"/>
    <property type="match status" value="1"/>
</dbReference>